<evidence type="ECO:0000313" key="8">
    <source>
        <dbReference type="EMBL" id="QGM47171.1"/>
    </source>
</evidence>
<evidence type="ECO:0000256" key="5">
    <source>
        <dbReference type="PIRSR" id="PIRSR600246-1"/>
    </source>
</evidence>
<dbReference type="Pfam" id="PF01112">
    <property type="entry name" value="Asparaginase_2"/>
    <property type="match status" value="1"/>
</dbReference>
<dbReference type="PANTHER" id="PTHR10188">
    <property type="entry name" value="L-ASPARAGINASE"/>
    <property type="match status" value="1"/>
</dbReference>
<dbReference type="Gene3D" id="3.60.20.30">
    <property type="entry name" value="(Glycosyl)asparaginase"/>
    <property type="match status" value="1"/>
</dbReference>
<dbReference type="InterPro" id="IPR000246">
    <property type="entry name" value="Peptidase_T2"/>
</dbReference>
<dbReference type="SUPFAM" id="SSF56235">
    <property type="entry name" value="N-terminal nucleophile aminohydrolases (Ntn hydrolases)"/>
    <property type="match status" value="1"/>
</dbReference>
<evidence type="ECO:0000256" key="6">
    <source>
        <dbReference type="PIRSR" id="PIRSR600246-2"/>
    </source>
</evidence>
<evidence type="ECO:0000256" key="7">
    <source>
        <dbReference type="PIRSR" id="PIRSR600246-3"/>
    </source>
</evidence>
<dbReference type="AlphaFoldDB" id="A0A6B8KJD8"/>
<reference evidence="8 9" key="1">
    <citation type="submission" date="2019-11" db="EMBL/GenBank/DDBJ databases">
        <title>The genome sequence of Methylocystis heyeri.</title>
        <authorList>
            <person name="Oshkin I.Y."/>
            <person name="Miroshnikov K."/>
            <person name="Dedysh S.N."/>
        </authorList>
    </citation>
    <scope>NUCLEOTIDE SEQUENCE [LARGE SCALE GENOMIC DNA]</scope>
    <source>
        <strain evidence="8 9">H2</strain>
    </source>
</reference>
<sequence length="296" mass="30783">MNDFSLTIHGGAGALLPSDGYAESLRRIVDSGARLLASGGSALDAVSHCVALLEDDPLYNAGRGAVLDAEGEVRLDASIMDGRNLAAGAVAGVRGVKNPVLLARAVMERTPHVLLIGTGAENFGRAQGALFERPEYFLTERRVRELAAIKRRGADDAGTPMGTVGAVARDRWGDLAAATSTGGLAGQLGGRVGDSPIIGAGAVADNASCAVSCTGAGEHFIKTSLARMAAFNIEFRNMQALDAARETLRYLVDRIGGVGGFILVDRHGRCAQAHSTPGMLFAKIENGEIVVRMKSE</sequence>
<dbReference type="EMBL" id="CP046052">
    <property type="protein sequence ID" value="QGM47171.1"/>
    <property type="molecule type" value="Genomic_DNA"/>
</dbReference>
<dbReference type="Proteomes" id="UP000309061">
    <property type="component" value="Chromosome"/>
</dbReference>
<evidence type="ECO:0000256" key="4">
    <source>
        <dbReference type="ARBA" id="ARBA00069124"/>
    </source>
</evidence>
<protein>
    <recommendedName>
        <fullName evidence="4">Isoaspartyl peptidase</fullName>
    </recommendedName>
</protein>
<evidence type="ECO:0000256" key="3">
    <source>
        <dbReference type="ARBA" id="ARBA00022813"/>
    </source>
</evidence>
<dbReference type="PANTHER" id="PTHR10188:SF43">
    <property type="entry name" value="ASPARAGINASE (EUROFUNG)"/>
    <property type="match status" value="1"/>
</dbReference>
<dbReference type="GO" id="GO:0005737">
    <property type="term" value="C:cytoplasm"/>
    <property type="evidence" value="ECO:0007669"/>
    <property type="project" value="TreeGrafter"/>
</dbReference>
<dbReference type="FunFam" id="3.60.20.30:FF:000001">
    <property type="entry name" value="Isoaspartyl peptidase/L-asparaginase"/>
    <property type="match status" value="1"/>
</dbReference>
<evidence type="ECO:0000256" key="2">
    <source>
        <dbReference type="ARBA" id="ARBA00022801"/>
    </source>
</evidence>
<name>A0A6B8KJD8_9HYPH</name>
<feature type="site" description="Cleavage; by autolysis" evidence="7">
    <location>
        <begin position="162"/>
        <end position="163"/>
    </location>
</feature>
<dbReference type="OrthoDB" id="9780217at2"/>
<feature type="binding site" evidence="6">
    <location>
        <begin position="191"/>
        <end position="194"/>
    </location>
    <ligand>
        <name>substrate</name>
    </ligand>
</feature>
<dbReference type="RefSeq" id="WP_136497883.1">
    <property type="nucleotide sequence ID" value="NZ_CP046052.1"/>
</dbReference>
<evidence type="ECO:0000256" key="1">
    <source>
        <dbReference type="ARBA" id="ARBA00022670"/>
    </source>
</evidence>
<dbReference type="KEGG" id="mhey:H2LOC_016540"/>
<gene>
    <name evidence="8" type="ORF">H2LOC_016540</name>
</gene>
<keyword evidence="1" id="KW-0645">Protease</keyword>
<feature type="binding site" evidence="6">
    <location>
        <begin position="214"/>
        <end position="217"/>
    </location>
    <ligand>
        <name>substrate</name>
    </ligand>
</feature>
<evidence type="ECO:0000313" key="9">
    <source>
        <dbReference type="Proteomes" id="UP000309061"/>
    </source>
</evidence>
<dbReference type="GO" id="GO:0006508">
    <property type="term" value="P:proteolysis"/>
    <property type="evidence" value="ECO:0007669"/>
    <property type="project" value="UniProtKB-KW"/>
</dbReference>
<dbReference type="GO" id="GO:0008233">
    <property type="term" value="F:peptidase activity"/>
    <property type="evidence" value="ECO:0007669"/>
    <property type="project" value="UniProtKB-KW"/>
</dbReference>
<keyword evidence="3" id="KW-0068">Autocatalytic cleavage</keyword>
<proteinExistence type="predicted"/>
<dbReference type="InterPro" id="IPR029055">
    <property type="entry name" value="Ntn_hydrolases_N"/>
</dbReference>
<accession>A0A6B8KJD8</accession>
<organism evidence="8 9">
    <name type="scientific">Methylocystis heyeri</name>
    <dbReference type="NCBI Taxonomy" id="391905"/>
    <lineage>
        <taxon>Bacteria</taxon>
        <taxon>Pseudomonadati</taxon>
        <taxon>Pseudomonadota</taxon>
        <taxon>Alphaproteobacteria</taxon>
        <taxon>Hyphomicrobiales</taxon>
        <taxon>Methylocystaceae</taxon>
        <taxon>Methylocystis</taxon>
    </lineage>
</organism>
<feature type="active site" description="Nucleophile" evidence="5">
    <location>
        <position position="163"/>
    </location>
</feature>
<keyword evidence="2" id="KW-0378">Hydrolase</keyword>
<keyword evidence="9" id="KW-1185">Reference proteome</keyword>
<dbReference type="CDD" id="cd04512">
    <property type="entry name" value="Ntn_Asparaginase_2_like"/>
    <property type="match status" value="1"/>
</dbReference>